<reference evidence="2" key="1">
    <citation type="submission" date="2022-11" db="EMBL/GenBank/DDBJ databases">
        <authorList>
            <person name="Somphong A."/>
            <person name="Phongsopitanun W."/>
        </authorList>
    </citation>
    <scope>NUCLEOTIDE SEQUENCE</scope>
    <source>
        <strain evidence="2">Pm04-4</strain>
    </source>
</reference>
<accession>A0ABT4BDW2</accession>
<dbReference type="RefSeq" id="WP_267569291.1">
    <property type="nucleotide sequence ID" value="NZ_JAPNTZ010000021.1"/>
</dbReference>
<evidence type="ECO:0000313" key="2">
    <source>
        <dbReference type="EMBL" id="MCY1144708.1"/>
    </source>
</evidence>
<protein>
    <submittedName>
        <fullName evidence="2">Uncharacterized protein</fullName>
    </submittedName>
</protein>
<keyword evidence="3" id="KW-1185">Reference proteome</keyword>
<dbReference type="Proteomes" id="UP001151002">
    <property type="component" value="Unassembled WGS sequence"/>
</dbReference>
<dbReference type="EMBL" id="JAPNTZ010000021">
    <property type="protein sequence ID" value="MCY1144708.1"/>
    <property type="molecule type" value="Genomic_DNA"/>
</dbReference>
<sequence length="52" mass="5096">MEVAVDGLLKDQPGTPVAPAGDAGKKPAGDAGKKPVGDAGKDRPATPAKTSR</sequence>
<evidence type="ECO:0000313" key="3">
    <source>
        <dbReference type="Proteomes" id="UP001151002"/>
    </source>
</evidence>
<gene>
    <name evidence="2" type="ORF">OWR29_42485</name>
</gene>
<name>A0ABT4BDW2_9ACTN</name>
<proteinExistence type="predicted"/>
<feature type="compositionally biased region" description="Basic and acidic residues" evidence="1">
    <location>
        <begin position="23"/>
        <end position="44"/>
    </location>
</feature>
<evidence type="ECO:0000256" key="1">
    <source>
        <dbReference type="SAM" id="MobiDB-lite"/>
    </source>
</evidence>
<comment type="caution">
    <text evidence="2">The sequence shown here is derived from an EMBL/GenBank/DDBJ whole genome shotgun (WGS) entry which is preliminary data.</text>
</comment>
<organism evidence="2 3">
    <name type="scientific">Paractinoplanes pyxinae</name>
    <dbReference type="NCBI Taxonomy" id="2997416"/>
    <lineage>
        <taxon>Bacteria</taxon>
        <taxon>Bacillati</taxon>
        <taxon>Actinomycetota</taxon>
        <taxon>Actinomycetes</taxon>
        <taxon>Micromonosporales</taxon>
        <taxon>Micromonosporaceae</taxon>
        <taxon>Paractinoplanes</taxon>
    </lineage>
</organism>
<feature type="region of interest" description="Disordered" evidence="1">
    <location>
        <begin position="1"/>
        <end position="52"/>
    </location>
</feature>